<comment type="caution">
    <text evidence="1">The sequence shown here is derived from an EMBL/GenBank/DDBJ whole genome shotgun (WGS) entry which is preliminary data.</text>
</comment>
<proteinExistence type="predicted"/>
<reference evidence="1 2" key="1">
    <citation type="submission" date="2020-04" db="EMBL/GenBank/DDBJ databases">
        <title>Molecular characterization of pseudomonads from Agaricus bisporus reveal novel blotch 2 pathogens in Western Europe.</title>
        <authorList>
            <person name="Taparia T."/>
            <person name="Krijger M."/>
            <person name="Haynes E."/>
            <person name="Elpinstone J.G."/>
            <person name="Noble R."/>
            <person name="Van Der Wolf J."/>
        </authorList>
    </citation>
    <scope>NUCLEOTIDE SEQUENCE [LARGE SCALE GENOMIC DNA]</scope>
    <source>
        <strain evidence="1 2">IPO3753</strain>
    </source>
</reference>
<dbReference type="EMBL" id="JACAQR010000008">
    <property type="protein sequence ID" value="NWD41484.1"/>
    <property type="molecule type" value="Genomic_DNA"/>
</dbReference>
<organism evidence="1 2">
    <name type="scientific">Pseudomonas yamanorum</name>
    <dbReference type="NCBI Taxonomy" id="515393"/>
    <lineage>
        <taxon>Bacteria</taxon>
        <taxon>Pseudomonadati</taxon>
        <taxon>Pseudomonadota</taxon>
        <taxon>Gammaproteobacteria</taxon>
        <taxon>Pseudomonadales</taxon>
        <taxon>Pseudomonadaceae</taxon>
        <taxon>Pseudomonas</taxon>
    </lineage>
</organism>
<dbReference type="RefSeq" id="WP_177025630.1">
    <property type="nucleotide sequence ID" value="NZ_JACAQR010000008.1"/>
</dbReference>
<accession>A0AAJ3LFU5</accession>
<sequence length="81" mass="9211">MRDQKRDAIMAKCLSSRQFVTVFVSMKLSFVISPNRLTLTGDHDGYRIGMFQSIGRNDVTLMSIVSTNRQSGWKTGQHSRD</sequence>
<dbReference type="Proteomes" id="UP000546584">
    <property type="component" value="Unassembled WGS sequence"/>
</dbReference>
<gene>
    <name evidence="1" type="ORF">HX826_06370</name>
</gene>
<protein>
    <submittedName>
        <fullName evidence="1">Uncharacterized protein</fullName>
    </submittedName>
</protein>
<evidence type="ECO:0000313" key="2">
    <source>
        <dbReference type="Proteomes" id="UP000546584"/>
    </source>
</evidence>
<dbReference type="AlphaFoldDB" id="A0AAJ3LFU5"/>
<evidence type="ECO:0000313" key="1">
    <source>
        <dbReference type="EMBL" id="NWD41484.1"/>
    </source>
</evidence>
<name>A0AAJ3LFU5_9PSED</name>